<dbReference type="GO" id="GO:0006508">
    <property type="term" value="P:proteolysis"/>
    <property type="evidence" value="ECO:0007669"/>
    <property type="project" value="UniProtKB-KW"/>
</dbReference>
<dbReference type="PROSITE" id="PS51257">
    <property type="entry name" value="PROKAR_LIPOPROTEIN"/>
    <property type="match status" value="1"/>
</dbReference>
<evidence type="ECO:0000256" key="3">
    <source>
        <dbReference type="ARBA" id="ARBA00022801"/>
    </source>
</evidence>
<reference evidence="7 8" key="1">
    <citation type="journal article" date="2011" name="Stand. Genomic Sci.">
        <title>Complete genome sequence of Treponema succinifaciens type strain (6091).</title>
        <authorList>
            <person name="Han C."/>
            <person name="Gronow S."/>
            <person name="Teshima H."/>
            <person name="Lapidus A."/>
            <person name="Nolan M."/>
            <person name="Lucas S."/>
            <person name="Hammon N."/>
            <person name="Deshpande S."/>
            <person name="Cheng J.F."/>
            <person name="Zeytun A."/>
            <person name="Tapia R."/>
            <person name="Goodwin L."/>
            <person name="Pitluck S."/>
            <person name="Liolios K."/>
            <person name="Pagani I."/>
            <person name="Ivanova N."/>
            <person name="Mavromatis K."/>
            <person name="Mikhailova N."/>
            <person name="Huntemann M."/>
            <person name="Pati A."/>
            <person name="Chen A."/>
            <person name="Palaniappan K."/>
            <person name="Land M."/>
            <person name="Hauser L."/>
            <person name="Brambilla E.M."/>
            <person name="Rohde M."/>
            <person name="Goker M."/>
            <person name="Woyke T."/>
            <person name="Bristow J."/>
            <person name="Eisen J.A."/>
            <person name="Markowitz V."/>
            <person name="Hugenholtz P."/>
            <person name="Kyrpides N.C."/>
            <person name="Klenk H.P."/>
            <person name="Detter J.C."/>
        </authorList>
    </citation>
    <scope>NUCLEOTIDE SEQUENCE [LARGE SCALE GENOMIC DNA]</scope>
    <source>
        <strain evidence="8">ATCC 33096 / DSM 2489 / 6091</strain>
    </source>
</reference>
<dbReference type="RefSeq" id="WP_013702199.1">
    <property type="nucleotide sequence ID" value="NC_015385.1"/>
</dbReference>
<name>F2NTF6_TRES6</name>
<dbReference type="GeneID" id="302999197"/>
<keyword evidence="8" id="KW-1185">Reference proteome</keyword>
<feature type="signal peptide" evidence="5">
    <location>
        <begin position="1"/>
        <end position="24"/>
    </location>
</feature>
<keyword evidence="5" id="KW-0732">Signal</keyword>
<dbReference type="Gene3D" id="3.90.1720.10">
    <property type="entry name" value="endopeptidase domain like (from Nostoc punctiforme)"/>
    <property type="match status" value="1"/>
</dbReference>
<evidence type="ECO:0000256" key="4">
    <source>
        <dbReference type="ARBA" id="ARBA00022807"/>
    </source>
</evidence>
<evidence type="ECO:0000256" key="5">
    <source>
        <dbReference type="SAM" id="SignalP"/>
    </source>
</evidence>
<evidence type="ECO:0000259" key="6">
    <source>
        <dbReference type="Pfam" id="PF00877"/>
    </source>
</evidence>
<dbReference type="eggNOG" id="COG0791">
    <property type="taxonomic scope" value="Bacteria"/>
</dbReference>
<evidence type="ECO:0000256" key="1">
    <source>
        <dbReference type="ARBA" id="ARBA00007074"/>
    </source>
</evidence>
<dbReference type="HOGENOM" id="CLU_1502852_0_0_12"/>
<dbReference type="GO" id="GO:0008234">
    <property type="term" value="F:cysteine-type peptidase activity"/>
    <property type="evidence" value="ECO:0007669"/>
    <property type="project" value="UniProtKB-KW"/>
</dbReference>
<dbReference type="InterPro" id="IPR038765">
    <property type="entry name" value="Papain-like_cys_pep_sf"/>
</dbReference>
<organism evidence="7 8">
    <name type="scientific">Treponema succinifaciens (strain ATCC 33096 / DSM 2489 / 6091)</name>
    <dbReference type="NCBI Taxonomy" id="869209"/>
    <lineage>
        <taxon>Bacteria</taxon>
        <taxon>Pseudomonadati</taxon>
        <taxon>Spirochaetota</taxon>
        <taxon>Spirochaetia</taxon>
        <taxon>Spirochaetales</taxon>
        <taxon>Treponemataceae</taxon>
        <taxon>Treponema</taxon>
    </lineage>
</organism>
<accession>F2NTF6</accession>
<dbReference type="KEGG" id="tsu:Tresu_2075"/>
<dbReference type="Proteomes" id="UP000006852">
    <property type="component" value="Chromosome"/>
</dbReference>
<keyword evidence="4" id="KW-0788">Thiol protease</keyword>
<feature type="chain" id="PRO_5003282853" evidence="5">
    <location>
        <begin position="25"/>
        <end position="181"/>
    </location>
</feature>
<evidence type="ECO:0000313" key="7">
    <source>
        <dbReference type="EMBL" id="AEB14945.1"/>
    </source>
</evidence>
<keyword evidence="3" id="KW-0378">Hydrolase</keyword>
<feature type="domain" description="NlpC/P60" evidence="6">
    <location>
        <begin position="54"/>
        <end position="157"/>
    </location>
</feature>
<evidence type="ECO:0000256" key="2">
    <source>
        <dbReference type="ARBA" id="ARBA00022670"/>
    </source>
</evidence>
<gene>
    <name evidence="7" type="ordered locus">Tresu_2075</name>
</gene>
<protein>
    <submittedName>
        <fullName evidence="7">NLP/P60 protein</fullName>
    </submittedName>
</protein>
<sequence>MKGNFLFAPFLFCFSILFVSCNFNNDSDDTTEIDCPAEIASRAFRFAELYKDSGTVYELGGQAPVRSAIAIDCSGLVVMCYKYAMVDTKYSLLVSDMTAAYMCESASSHVALEQMRQGDLIFMGEADSSNVSHIALFDRLENGNVYFIDSTKKDDISGVTCRYYAASDSRFKSFGVMKIQY</sequence>
<comment type="similarity">
    <text evidence="1">Belongs to the peptidase C40 family.</text>
</comment>
<dbReference type="SUPFAM" id="SSF54001">
    <property type="entry name" value="Cysteine proteinases"/>
    <property type="match status" value="1"/>
</dbReference>
<dbReference type="InterPro" id="IPR000064">
    <property type="entry name" value="NLP_P60_dom"/>
</dbReference>
<dbReference type="EMBL" id="CP002631">
    <property type="protein sequence ID" value="AEB14945.1"/>
    <property type="molecule type" value="Genomic_DNA"/>
</dbReference>
<proteinExistence type="inferred from homology"/>
<dbReference type="OrthoDB" id="361047at2"/>
<evidence type="ECO:0000313" key="8">
    <source>
        <dbReference type="Proteomes" id="UP000006852"/>
    </source>
</evidence>
<dbReference type="Pfam" id="PF00877">
    <property type="entry name" value="NLPC_P60"/>
    <property type="match status" value="1"/>
</dbReference>
<keyword evidence="2" id="KW-0645">Protease</keyword>
<dbReference type="AlphaFoldDB" id="F2NTF6"/>
<reference evidence="8" key="2">
    <citation type="submission" date="2011-04" db="EMBL/GenBank/DDBJ databases">
        <title>The complete genome of chromosome of Treponema succinifaciens DSM 2489.</title>
        <authorList>
            <person name="Lucas S."/>
            <person name="Copeland A."/>
            <person name="Lapidus A."/>
            <person name="Bruce D."/>
            <person name="Goodwin L."/>
            <person name="Pitluck S."/>
            <person name="Peters L."/>
            <person name="Kyrpides N."/>
            <person name="Mavromatis K."/>
            <person name="Ivanova N."/>
            <person name="Ovchinnikova G."/>
            <person name="Teshima H."/>
            <person name="Detter J.C."/>
            <person name="Tapia R."/>
            <person name="Han C."/>
            <person name="Land M."/>
            <person name="Hauser L."/>
            <person name="Markowitz V."/>
            <person name="Cheng J.-F."/>
            <person name="Hugenholtz P."/>
            <person name="Woyke T."/>
            <person name="Wu D."/>
            <person name="Gronow S."/>
            <person name="Wellnitz S."/>
            <person name="Brambilla E."/>
            <person name="Klenk H.-P."/>
            <person name="Eisen J.A."/>
        </authorList>
    </citation>
    <scope>NUCLEOTIDE SEQUENCE [LARGE SCALE GENOMIC DNA]</scope>
    <source>
        <strain evidence="8">ATCC 33096 / DSM 2489 / 6091</strain>
    </source>
</reference>